<dbReference type="SUPFAM" id="SSF90123">
    <property type="entry name" value="ABC transporter transmembrane region"/>
    <property type="match status" value="1"/>
</dbReference>
<dbReference type="InterPro" id="IPR005898">
    <property type="entry name" value="Cyc_pep_transpt_SyrD/YojI"/>
</dbReference>
<keyword evidence="12" id="KW-1185">Reference proteome</keyword>
<dbReference type="NCBIfam" id="TIGR01194">
    <property type="entry name" value="cyc_pep_trnsptr"/>
    <property type="match status" value="1"/>
</dbReference>
<dbReference type="InterPro" id="IPR027417">
    <property type="entry name" value="P-loop_NTPase"/>
</dbReference>
<comment type="caution">
    <text evidence="11">The sequence shown here is derived from an EMBL/GenBank/DDBJ whole genome shotgun (WGS) entry which is preliminary data.</text>
</comment>
<feature type="domain" description="ABC transmembrane type-1" evidence="10">
    <location>
        <begin position="12"/>
        <end position="288"/>
    </location>
</feature>
<evidence type="ECO:0000256" key="4">
    <source>
        <dbReference type="ARBA" id="ARBA00022741"/>
    </source>
</evidence>
<keyword evidence="3 8" id="KW-0812">Transmembrane</keyword>
<dbReference type="InterPro" id="IPR036640">
    <property type="entry name" value="ABC1_TM_sf"/>
</dbReference>
<dbReference type="InterPro" id="IPR003439">
    <property type="entry name" value="ABC_transporter-like_ATP-bd"/>
</dbReference>
<dbReference type="EMBL" id="JARJJS010000003">
    <property type="protein sequence ID" value="MDF4025963.1"/>
    <property type="molecule type" value="Genomic_DNA"/>
</dbReference>
<dbReference type="PANTHER" id="PTHR43553:SF11">
    <property type="entry name" value="ABC TRANSPORTER ATP-BINDING_PERMEASE PROTEIN YOJI"/>
    <property type="match status" value="1"/>
</dbReference>
<dbReference type="SMART" id="SM00382">
    <property type="entry name" value="AAA"/>
    <property type="match status" value="1"/>
</dbReference>
<gene>
    <name evidence="11" type="ORF">P3W24_13375</name>
</gene>
<dbReference type="Gene3D" id="3.40.50.300">
    <property type="entry name" value="P-loop containing nucleotide triphosphate hydrolases"/>
    <property type="match status" value="1"/>
</dbReference>
<sequence length="543" mass="59152">MILKRFLRRHRGALLAAVVLSAMSAVSTMGLLSHINRLAANGLPALGARPLATGIAWLLALLASNGASQFILARLGASLVAQLRVDLSNRFIDLDYETLATTKHSIVGSLIEDVASIAPLVLVAPLLAYNILLATLYAGYLASVSLPLLGILLAFLGSTLLVSLTLERYLRTRFDRLRNASDTVFEYFRYLSDGKKEMTLNASRATYVADELLGPAIQRARALSVQVNTGLGVNEAWSSAVVYGSVFVIVYLGYALLALPQATVVSFVIGALFLSGPVAFIVSAARQVGVGTASLRHLQRVGLDLAGETAGRVPDAETEPLDTWACIRLDQVAYRYPGETEPRVALGPVSLEIRRGEMVFIVGGNGSGKSTLLLVLSSLLTPHAGRVTIDGVPLDGNVRRYRERFTGVFGDFFLFPHVIDATGRRVSDDRIAQWLTALGLGTHVQVNHGELSKLALSTGQRKRLALLQCYAEDREIFFFDEWAADQDTHFRDHFYRTLLPALKTRGKTIIAISHDDRYFHVADRVVKLDGGKIVEDVRQAELT</sequence>
<dbReference type="PROSITE" id="PS50893">
    <property type="entry name" value="ABC_TRANSPORTER_2"/>
    <property type="match status" value="1"/>
</dbReference>
<evidence type="ECO:0000256" key="3">
    <source>
        <dbReference type="ARBA" id="ARBA00022692"/>
    </source>
</evidence>
<evidence type="ECO:0000313" key="11">
    <source>
        <dbReference type="EMBL" id="MDF4025963.1"/>
    </source>
</evidence>
<protein>
    <submittedName>
        <fullName evidence="11">Cyclic peptide export ABC transporter</fullName>
    </submittedName>
</protein>
<accession>A0ABT6BDN0</accession>
<feature type="transmembrane region" description="Helical" evidence="8">
    <location>
        <begin position="265"/>
        <end position="285"/>
    </location>
</feature>
<evidence type="ECO:0000256" key="8">
    <source>
        <dbReference type="SAM" id="Phobius"/>
    </source>
</evidence>
<keyword evidence="5" id="KW-0067">ATP-binding</keyword>
<dbReference type="PROSITE" id="PS50929">
    <property type="entry name" value="ABC_TM1F"/>
    <property type="match status" value="1"/>
</dbReference>
<feature type="transmembrane region" description="Helical" evidence="8">
    <location>
        <begin position="146"/>
        <end position="166"/>
    </location>
</feature>
<evidence type="ECO:0000259" key="10">
    <source>
        <dbReference type="PROSITE" id="PS50929"/>
    </source>
</evidence>
<keyword evidence="7 8" id="KW-0472">Membrane</keyword>
<keyword evidence="4" id="KW-0547">Nucleotide-binding</keyword>
<feature type="transmembrane region" description="Helical" evidence="8">
    <location>
        <begin position="55"/>
        <end position="75"/>
    </location>
</feature>
<comment type="subcellular location">
    <subcellularLocation>
        <location evidence="1">Cell membrane</location>
        <topology evidence="1">Multi-pass membrane protein</topology>
    </subcellularLocation>
</comment>
<feature type="domain" description="ABC transporter" evidence="9">
    <location>
        <begin position="327"/>
        <end position="543"/>
    </location>
</feature>
<evidence type="ECO:0000313" key="12">
    <source>
        <dbReference type="Proteomes" id="UP001528850"/>
    </source>
</evidence>
<evidence type="ECO:0000256" key="1">
    <source>
        <dbReference type="ARBA" id="ARBA00004651"/>
    </source>
</evidence>
<name>A0ABT6BDN0_9GAMM</name>
<proteinExistence type="predicted"/>
<evidence type="ECO:0000256" key="5">
    <source>
        <dbReference type="ARBA" id="ARBA00022840"/>
    </source>
</evidence>
<keyword evidence="6 8" id="KW-1133">Transmembrane helix</keyword>
<evidence type="ECO:0000259" key="9">
    <source>
        <dbReference type="PROSITE" id="PS50893"/>
    </source>
</evidence>
<dbReference type="InterPro" id="IPR011527">
    <property type="entry name" value="ABC1_TM_dom"/>
</dbReference>
<dbReference type="Proteomes" id="UP001528850">
    <property type="component" value="Unassembled WGS sequence"/>
</dbReference>
<feature type="transmembrane region" description="Helical" evidence="8">
    <location>
        <begin position="12"/>
        <end position="35"/>
    </location>
</feature>
<feature type="transmembrane region" description="Helical" evidence="8">
    <location>
        <begin position="117"/>
        <end position="140"/>
    </location>
</feature>
<dbReference type="PANTHER" id="PTHR43553">
    <property type="entry name" value="HEAVY METAL TRANSPORTER"/>
    <property type="match status" value="1"/>
</dbReference>
<dbReference type="SUPFAM" id="SSF52540">
    <property type="entry name" value="P-loop containing nucleoside triphosphate hydrolases"/>
    <property type="match status" value="1"/>
</dbReference>
<organism evidence="11 12">
    <name type="scientific">Luteibacter sahnii</name>
    <dbReference type="NCBI Taxonomy" id="3021977"/>
    <lineage>
        <taxon>Bacteria</taxon>
        <taxon>Pseudomonadati</taxon>
        <taxon>Pseudomonadota</taxon>
        <taxon>Gammaproteobacteria</taxon>
        <taxon>Lysobacterales</taxon>
        <taxon>Rhodanobacteraceae</taxon>
        <taxon>Luteibacter</taxon>
    </lineage>
</organism>
<reference evidence="11 12" key="1">
    <citation type="journal article" date="2024" name="Curr. Microbiol.">
        <title>Luteibacter sahnii sp. nov., A Novel Yellow-Colored Xanthomonadin Pigment Producing Probiotic Bacterium from Healthy Rice Seed Microbiome.</title>
        <authorList>
            <person name="Jaiswal G."/>
            <person name="Rana R."/>
            <person name="Nayak P.K."/>
            <person name="Chouhan R."/>
            <person name="Gandhi S.G."/>
            <person name="Patel H.K."/>
            <person name="Patil P.B."/>
        </authorList>
    </citation>
    <scope>NUCLEOTIDE SEQUENCE [LARGE SCALE GENOMIC DNA]</scope>
    <source>
        <strain evidence="11 12">PPL201</strain>
    </source>
</reference>
<evidence type="ECO:0000256" key="2">
    <source>
        <dbReference type="ARBA" id="ARBA00022448"/>
    </source>
</evidence>
<dbReference type="InterPro" id="IPR003593">
    <property type="entry name" value="AAA+_ATPase"/>
</dbReference>
<dbReference type="InterPro" id="IPR050095">
    <property type="entry name" value="ECF_ABC_transporter_ATP-bd"/>
</dbReference>
<dbReference type="Gene3D" id="1.20.1560.10">
    <property type="entry name" value="ABC transporter type 1, transmembrane domain"/>
    <property type="match status" value="1"/>
</dbReference>
<evidence type="ECO:0000256" key="7">
    <source>
        <dbReference type="ARBA" id="ARBA00023136"/>
    </source>
</evidence>
<dbReference type="Pfam" id="PF00005">
    <property type="entry name" value="ABC_tran"/>
    <property type="match status" value="1"/>
</dbReference>
<evidence type="ECO:0000256" key="6">
    <source>
        <dbReference type="ARBA" id="ARBA00022989"/>
    </source>
</evidence>
<feature type="transmembrane region" description="Helical" evidence="8">
    <location>
        <begin position="240"/>
        <end position="259"/>
    </location>
</feature>
<keyword evidence="2" id="KW-0813">Transport</keyword>